<dbReference type="GO" id="GO:0003725">
    <property type="term" value="F:double-stranded RNA binding"/>
    <property type="evidence" value="ECO:0007669"/>
    <property type="project" value="InterPro"/>
</dbReference>
<dbReference type="InterPro" id="IPR006070">
    <property type="entry name" value="Sua5-like_dom"/>
</dbReference>
<evidence type="ECO:0000313" key="3">
    <source>
        <dbReference type="EMBL" id="CAB9502791.1"/>
    </source>
</evidence>
<feature type="domain" description="YrdC-like" evidence="2">
    <location>
        <begin position="25"/>
        <end position="236"/>
    </location>
</feature>
<dbReference type="Proteomes" id="UP001153069">
    <property type="component" value="Unassembled WGS sequence"/>
</dbReference>
<dbReference type="PANTHER" id="PTHR42828">
    <property type="entry name" value="DHBP SYNTHASE RIBB-LIKE ALPHA/BETA DOMAIN-CONTAINING PROTEIN"/>
    <property type="match status" value="1"/>
</dbReference>
<protein>
    <recommendedName>
        <fullName evidence="1">Threonylcarbamoyl-AMP synthase</fullName>
    </recommendedName>
</protein>
<comment type="caution">
    <text evidence="3">The sequence shown here is derived from an EMBL/GenBank/DDBJ whole genome shotgun (WGS) entry which is preliminary data.</text>
</comment>
<reference evidence="3" key="1">
    <citation type="submission" date="2020-06" db="EMBL/GenBank/DDBJ databases">
        <authorList>
            <consortium name="Plant Systems Biology data submission"/>
        </authorList>
    </citation>
    <scope>NUCLEOTIDE SEQUENCE</scope>
    <source>
        <strain evidence="3">D6</strain>
    </source>
</reference>
<dbReference type="PANTHER" id="PTHR42828:SF3">
    <property type="entry name" value="THREONYLCARBAMOYL-AMP SYNTHASE"/>
    <property type="match status" value="1"/>
</dbReference>
<dbReference type="PROSITE" id="PS51163">
    <property type="entry name" value="YRDC"/>
    <property type="match status" value="1"/>
</dbReference>
<evidence type="ECO:0000313" key="4">
    <source>
        <dbReference type="Proteomes" id="UP001153069"/>
    </source>
</evidence>
<dbReference type="OrthoDB" id="3648309at2759"/>
<proteinExistence type="predicted"/>
<evidence type="ECO:0000256" key="1">
    <source>
        <dbReference type="ARBA" id="ARBA00015492"/>
    </source>
</evidence>
<keyword evidence="4" id="KW-1185">Reference proteome</keyword>
<sequence>MKFQPPPRVVSQTEYISVSADGEDAWKTMDLVDILQRGGVGVLPTDTGYGFVTPLDSKQGLERLLRIKGIQDCKKPLSLLCSNLKTIDEFCFGIDKAAFKVLKKNLPGPYTFILPAKNTLPNGIVMDIKGGKHSWKRQTLGVRIPNDPVLRYLQDDLLDGMPLLVSSLPILGMDDDDDDFMTPSTQLIDCQVDMNASWCNQVDFVVDAGTRPYDGSTIFDLSATRGEPILVREGLGELQLVQ</sequence>
<accession>A0A9N8DIK9</accession>
<dbReference type="Pfam" id="PF01300">
    <property type="entry name" value="Sua5_yciO_yrdC"/>
    <property type="match status" value="1"/>
</dbReference>
<dbReference type="InterPro" id="IPR017945">
    <property type="entry name" value="DHBP_synth_RibB-like_a/b_dom"/>
</dbReference>
<dbReference type="Gene3D" id="3.90.870.10">
    <property type="entry name" value="DHBP synthase"/>
    <property type="match status" value="1"/>
</dbReference>
<dbReference type="InterPro" id="IPR052532">
    <property type="entry name" value="SUA5_domain"/>
</dbReference>
<gene>
    <name evidence="3" type="ORF">SEMRO_146_G067620.1</name>
</gene>
<dbReference type="EMBL" id="CAICTM010000145">
    <property type="protein sequence ID" value="CAB9502791.1"/>
    <property type="molecule type" value="Genomic_DNA"/>
</dbReference>
<evidence type="ECO:0000259" key="2">
    <source>
        <dbReference type="PROSITE" id="PS51163"/>
    </source>
</evidence>
<dbReference type="AlphaFoldDB" id="A0A9N8DIK9"/>
<dbReference type="SUPFAM" id="SSF55821">
    <property type="entry name" value="YrdC/RibB"/>
    <property type="match status" value="1"/>
</dbReference>
<name>A0A9N8DIK9_9STRA</name>
<organism evidence="3 4">
    <name type="scientific">Seminavis robusta</name>
    <dbReference type="NCBI Taxonomy" id="568900"/>
    <lineage>
        <taxon>Eukaryota</taxon>
        <taxon>Sar</taxon>
        <taxon>Stramenopiles</taxon>
        <taxon>Ochrophyta</taxon>
        <taxon>Bacillariophyta</taxon>
        <taxon>Bacillariophyceae</taxon>
        <taxon>Bacillariophycidae</taxon>
        <taxon>Naviculales</taxon>
        <taxon>Naviculaceae</taxon>
        <taxon>Seminavis</taxon>
    </lineage>
</organism>